<comment type="caution">
    <text evidence="6">The sequence shown here is derived from an EMBL/GenBank/DDBJ whole genome shotgun (WGS) entry which is preliminary data.</text>
</comment>
<keyword evidence="1" id="KW-0378">Hydrolase</keyword>
<evidence type="ECO:0000313" key="7">
    <source>
        <dbReference type="Proteomes" id="UP000664167"/>
    </source>
</evidence>
<dbReference type="GO" id="GO:0016787">
    <property type="term" value="F:hydrolase activity"/>
    <property type="evidence" value="ECO:0007669"/>
    <property type="project" value="UniProtKB-KW"/>
</dbReference>
<dbReference type="PANTHER" id="PTHR12872:SF1">
    <property type="entry name" value="ALPHA-N-ACETYLGLUCOSAMINIDASE"/>
    <property type="match status" value="1"/>
</dbReference>
<dbReference type="Pfam" id="PF12972">
    <property type="entry name" value="NAGLU_C"/>
    <property type="match status" value="1"/>
</dbReference>
<organism evidence="6 7">
    <name type="scientific">Streptomyces beijiangensis</name>
    <dbReference type="NCBI Taxonomy" id="163361"/>
    <lineage>
        <taxon>Bacteria</taxon>
        <taxon>Bacillati</taxon>
        <taxon>Actinomycetota</taxon>
        <taxon>Actinomycetes</taxon>
        <taxon>Kitasatosporales</taxon>
        <taxon>Streptomycetaceae</taxon>
        <taxon>Streptomyces</taxon>
    </lineage>
</organism>
<dbReference type="Gene3D" id="3.20.20.80">
    <property type="entry name" value="Glycosidases"/>
    <property type="match status" value="1"/>
</dbReference>
<dbReference type="EMBL" id="JAFLRJ010000276">
    <property type="protein sequence ID" value="MBO0515356.1"/>
    <property type="molecule type" value="Genomic_DNA"/>
</dbReference>
<accession>A0A939JGN2</accession>
<evidence type="ECO:0000256" key="1">
    <source>
        <dbReference type="ARBA" id="ARBA00022801"/>
    </source>
</evidence>
<dbReference type="InterPro" id="IPR024732">
    <property type="entry name" value="NAGLU_C"/>
</dbReference>
<keyword evidence="2" id="KW-0732">Signal</keyword>
<feature type="domain" description="Alpha-N-acetylglucosaminidase C-terminal" evidence="5">
    <location>
        <begin position="442"/>
        <end position="701"/>
    </location>
</feature>
<name>A0A939JGN2_9ACTN</name>
<dbReference type="AlphaFoldDB" id="A0A939JGN2"/>
<dbReference type="Pfam" id="PF05089">
    <property type="entry name" value="NAGLU"/>
    <property type="match status" value="1"/>
</dbReference>
<keyword evidence="7" id="KW-1185">Reference proteome</keyword>
<evidence type="ECO:0000259" key="5">
    <source>
        <dbReference type="Pfam" id="PF12972"/>
    </source>
</evidence>
<dbReference type="GO" id="GO:0005975">
    <property type="term" value="P:carbohydrate metabolic process"/>
    <property type="evidence" value="ECO:0007669"/>
    <property type="project" value="UniProtKB-ARBA"/>
</dbReference>
<protein>
    <submittedName>
        <fullName evidence="6">Alpha-N-acetylglucosaminidase C-terminal domain-containing protein</fullName>
    </submittedName>
</protein>
<dbReference type="RefSeq" id="WP_206966101.1">
    <property type="nucleotide sequence ID" value="NZ_JAFLRJ010000276.1"/>
</dbReference>
<dbReference type="Gene3D" id="3.30.379.10">
    <property type="entry name" value="Chitobiase/beta-hexosaminidase domain 2-like"/>
    <property type="match status" value="1"/>
</dbReference>
<feature type="domain" description="Alpha-N-acetylglucosaminidase tim-barrel" evidence="3">
    <location>
        <begin position="121"/>
        <end position="433"/>
    </location>
</feature>
<feature type="chain" id="PRO_5036898071" evidence="2">
    <location>
        <begin position="22"/>
        <end position="983"/>
    </location>
</feature>
<evidence type="ECO:0000256" key="2">
    <source>
        <dbReference type="SAM" id="SignalP"/>
    </source>
</evidence>
<sequence>MASTAAGAAALGLGAPSTAQASDGSGTAAARSAIRRLAPAIADRFELHLADPGDSVASFSLTTGRGRVTISGSDTVALLSGFTWYLEQHAHGQVSRGGDHIPQQLPALAEPVRRTTRLAHRYAYNFCVTGYTNPNWSWKQWEREIDLLAAGGYNQVLVTIGQEQVWYDTFRAFGYSDAEARAYISLPCHQPWQWMSNLFGYDGGMSAQLLDKRRTLGRRIIARMRELGIAPVLPGFSGSVPAGFAAKNPGAQVIDQGQWYGFDRPDWLDTTTPLFQQVAAAHYASQQKHFGLCHAQAIDLLHEGGNAGGVDIGKAAQGVEQALRAADPGYLWIIQAWGSNPRKDLLQAVDRSRMLVLDLTGGSWSGSGQFGSTPWSWGQLPNFGGRTGLFGPLAPVAASPGITADQLNGTCLSSEGVDTNPVFNSLFSEAVWHDTPIDLDDWITGYPTRRYGTENAAASAAWQTLAAVPYAHGSTGGADSLFNAQPSLTATKASANSPGSLGYDAYALEPAFLDLLRATRELGRADTFRFDLVNVARQVLVNQSRLLLPQINAAYGAKDTAAFDRLTARWLTLMDALEQLLSTRGEFLLGRWLTDARQWGADDAERALLEHDARSLIGTWGNTRASSSVNHDYANRDWAGLVSGFYKPRWTRFFASLRTALTTGTAPAAIDWFAADDVWMHGSESYPVEPSGDEIRQAAALAALLHPEPVLTLSFAPAAPAVGVPFRVTAELANWSARPLSEVRPALTVPDGWTAEPVGDQAAAVGAYGRTTYAWTVTAGAAGSIAATAAGLRVEAAITPVTPFASLAAAFNNSGISDDTHPQYAHLDGTNGFSSQALAAQGLTAGGSYVHDGIGFLWPGGAPEAADNVAGPASFLLSGSGTRLGFLGAGIYVQTGNVTVTYTDGTVDSRPVTFPNYAGREPLTGGAEVAADCDYRLTPSGPANHGYGYRIYVNSVPLLAGKTVAMVSLPANPGLHIFAVATG</sequence>
<dbReference type="InterPro" id="IPR007781">
    <property type="entry name" value="NAGLU"/>
</dbReference>
<dbReference type="InterPro" id="IPR017853">
    <property type="entry name" value="GH"/>
</dbReference>
<evidence type="ECO:0000259" key="3">
    <source>
        <dbReference type="Pfam" id="PF05089"/>
    </source>
</evidence>
<proteinExistence type="predicted"/>
<dbReference type="Pfam" id="PF12971">
    <property type="entry name" value="NAGLU_N"/>
    <property type="match status" value="1"/>
</dbReference>
<feature type="signal peptide" evidence="2">
    <location>
        <begin position="1"/>
        <end position="21"/>
    </location>
</feature>
<dbReference type="SUPFAM" id="SSF51445">
    <property type="entry name" value="(Trans)glycosidases"/>
    <property type="match status" value="1"/>
</dbReference>
<dbReference type="InterPro" id="IPR024733">
    <property type="entry name" value="NAGLU_tim-barrel"/>
</dbReference>
<feature type="domain" description="Alpha-N-acetylglucosaminidase N-terminal" evidence="4">
    <location>
        <begin position="28"/>
        <end position="106"/>
    </location>
</feature>
<dbReference type="InterPro" id="IPR024240">
    <property type="entry name" value="NAGLU_N"/>
</dbReference>
<dbReference type="InterPro" id="IPR029018">
    <property type="entry name" value="Hex-like_dom2"/>
</dbReference>
<reference evidence="6" key="1">
    <citation type="submission" date="2021-03" db="EMBL/GenBank/DDBJ databases">
        <title>Streptomyces poriferae sp. nov., a novel marine sponge-derived Actinobacteria species with anti-MRSA activity.</title>
        <authorList>
            <person name="Sandoval-Powers M."/>
            <person name="Kralova S."/>
            <person name="Nguyen G.-S."/>
            <person name="Fawwal D."/>
            <person name="Degnes K."/>
            <person name="Klinkenberg G."/>
            <person name="Sletta H."/>
            <person name="Wentzel A."/>
            <person name="Liles M.R."/>
        </authorList>
    </citation>
    <scope>NUCLEOTIDE SEQUENCE</scope>
    <source>
        <strain evidence="6">DSM 41794</strain>
    </source>
</reference>
<dbReference type="PANTHER" id="PTHR12872">
    <property type="entry name" value="ALPHA-N-ACETYLGLUCOSAMINIDASE"/>
    <property type="match status" value="1"/>
</dbReference>
<evidence type="ECO:0000259" key="4">
    <source>
        <dbReference type="Pfam" id="PF12971"/>
    </source>
</evidence>
<dbReference type="Gene3D" id="1.20.120.670">
    <property type="entry name" value="N-acetyl-b-d-glucoasminidase"/>
    <property type="match status" value="1"/>
</dbReference>
<gene>
    <name evidence="6" type="ORF">J0695_26700</name>
</gene>
<evidence type="ECO:0000313" key="6">
    <source>
        <dbReference type="EMBL" id="MBO0515356.1"/>
    </source>
</evidence>
<dbReference type="Proteomes" id="UP000664167">
    <property type="component" value="Unassembled WGS sequence"/>
</dbReference>